<evidence type="ECO:0000256" key="1">
    <source>
        <dbReference type="SAM" id="MobiDB-lite"/>
    </source>
</evidence>
<protein>
    <recommendedName>
        <fullName evidence="5">Secreted protein</fullName>
    </recommendedName>
</protein>
<keyword evidence="4" id="KW-1185">Reference proteome</keyword>
<sequence>MISLRSLAPLVLTLLSITFTTVQAGVDLCGAPGRLPPMDRFDCLIHQNPNLSCGQLFFQVAAMNPNAYTNQMLGLFGNMCCNANVAKQCIGHPGGNQGGSDTNNNNNSNNNVNTVGRPSGYGGRGPNGTCNICQNGGTLDDTYNARGQKLHYNLRYIGRANAGFSCQQFDWLGKNGYIPNFMCGPVISILPRYCPVCSGGGGASQQQQQQVAAPQQTQSFGGSGESGCGRYRNNKNGCKSAGCKYNKKFGTCIAK</sequence>
<feature type="chain" id="PRO_5041971553" description="Secreted protein" evidence="2">
    <location>
        <begin position="25"/>
        <end position="255"/>
    </location>
</feature>
<reference evidence="3" key="1">
    <citation type="submission" date="2023-08" db="EMBL/GenBank/DDBJ databases">
        <authorList>
            <person name="Audoor S."/>
            <person name="Bilcke G."/>
        </authorList>
    </citation>
    <scope>NUCLEOTIDE SEQUENCE</scope>
</reference>
<keyword evidence="2" id="KW-0732">Signal</keyword>
<dbReference type="AlphaFoldDB" id="A0AAD2G1F9"/>
<feature type="region of interest" description="Disordered" evidence="1">
    <location>
        <begin position="100"/>
        <end position="120"/>
    </location>
</feature>
<evidence type="ECO:0000313" key="3">
    <source>
        <dbReference type="EMBL" id="CAJ1959504.1"/>
    </source>
</evidence>
<comment type="caution">
    <text evidence="3">The sequence shown here is derived from an EMBL/GenBank/DDBJ whole genome shotgun (WGS) entry which is preliminary data.</text>
</comment>
<proteinExistence type="predicted"/>
<evidence type="ECO:0000256" key="2">
    <source>
        <dbReference type="SAM" id="SignalP"/>
    </source>
</evidence>
<feature type="compositionally biased region" description="Low complexity" evidence="1">
    <location>
        <begin position="100"/>
        <end position="116"/>
    </location>
</feature>
<accession>A0AAD2G1F9</accession>
<dbReference type="EMBL" id="CAKOGP040002003">
    <property type="protein sequence ID" value="CAJ1959504.1"/>
    <property type="molecule type" value="Genomic_DNA"/>
</dbReference>
<organism evidence="3 4">
    <name type="scientific">Cylindrotheca closterium</name>
    <dbReference type="NCBI Taxonomy" id="2856"/>
    <lineage>
        <taxon>Eukaryota</taxon>
        <taxon>Sar</taxon>
        <taxon>Stramenopiles</taxon>
        <taxon>Ochrophyta</taxon>
        <taxon>Bacillariophyta</taxon>
        <taxon>Bacillariophyceae</taxon>
        <taxon>Bacillariophycidae</taxon>
        <taxon>Bacillariales</taxon>
        <taxon>Bacillariaceae</taxon>
        <taxon>Cylindrotheca</taxon>
    </lineage>
</organism>
<evidence type="ECO:0000313" key="4">
    <source>
        <dbReference type="Proteomes" id="UP001295423"/>
    </source>
</evidence>
<evidence type="ECO:0008006" key="5">
    <source>
        <dbReference type="Google" id="ProtNLM"/>
    </source>
</evidence>
<feature type="signal peptide" evidence="2">
    <location>
        <begin position="1"/>
        <end position="24"/>
    </location>
</feature>
<gene>
    <name evidence="3" type="ORF">CYCCA115_LOCUS17925</name>
</gene>
<dbReference type="Proteomes" id="UP001295423">
    <property type="component" value="Unassembled WGS sequence"/>
</dbReference>
<name>A0AAD2G1F9_9STRA</name>